<evidence type="ECO:0000256" key="1">
    <source>
        <dbReference type="SAM" id="MobiDB-lite"/>
    </source>
</evidence>
<protein>
    <submittedName>
        <fullName evidence="2">Uncharacterized protein</fullName>
    </submittedName>
</protein>
<proteinExistence type="predicted"/>
<name>A0A344J5M1_9GAMM</name>
<keyword evidence="3" id="KW-1185">Reference proteome</keyword>
<reference evidence="3" key="1">
    <citation type="submission" date="2018-05" db="EMBL/GenBank/DDBJ databases">
        <title>Luteimonas pekinense sp. nov., isolated from human Meibomian gland secretions, Beijing, China.</title>
        <authorList>
            <person name="Wen T."/>
            <person name="Bai H."/>
            <person name="Lv H."/>
        </authorList>
    </citation>
    <scope>NUCLEOTIDE SEQUENCE [LARGE SCALE GENOMIC DNA]</scope>
    <source>
        <strain evidence="3">83-4</strain>
    </source>
</reference>
<dbReference type="RefSeq" id="WP_112926544.1">
    <property type="nucleotide sequence ID" value="NZ_CP029556.1"/>
</dbReference>
<evidence type="ECO:0000313" key="3">
    <source>
        <dbReference type="Proteomes" id="UP000251842"/>
    </source>
</evidence>
<feature type="compositionally biased region" description="Basic and acidic residues" evidence="1">
    <location>
        <begin position="76"/>
        <end position="85"/>
    </location>
</feature>
<dbReference type="EMBL" id="CP029556">
    <property type="protein sequence ID" value="AXA84331.1"/>
    <property type="molecule type" value="Genomic_DNA"/>
</dbReference>
<sequence length="119" mass="12630">MADVRAIDWPALARAVADDDIDAAFALGLLAWMGDVASPRDAGLADGDIARLIEARHARVTALAARDRHRARDARLARLQAERRQRQAPQAQPEAASPTPALPNAAAAALARALAKAKR</sequence>
<dbReference type="Proteomes" id="UP000251842">
    <property type="component" value="Chromosome"/>
</dbReference>
<feature type="compositionally biased region" description="Low complexity" evidence="1">
    <location>
        <begin position="87"/>
        <end position="104"/>
    </location>
</feature>
<organism evidence="2 3">
    <name type="scientific">Solilutibacter oculi</name>
    <dbReference type="NCBI Taxonomy" id="2698682"/>
    <lineage>
        <taxon>Bacteria</taxon>
        <taxon>Pseudomonadati</taxon>
        <taxon>Pseudomonadota</taxon>
        <taxon>Gammaproteobacteria</taxon>
        <taxon>Lysobacterales</taxon>
        <taxon>Lysobacteraceae</taxon>
        <taxon>Solilutibacter</taxon>
    </lineage>
</organism>
<dbReference type="KEGG" id="lue:DCD74_06160"/>
<gene>
    <name evidence="2" type="ORF">DCD74_06160</name>
</gene>
<evidence type="ECO:0000313" key="2">
    <source>
        <dbReference type="EMBL" id="AXA84331.1"/>
    </source>
</evidence>
<accession>A0A344J5M1</accession>
<feature type="region of interest" description="Disordered" evidence="1">
    <location>
        <begin position="76"/>
        <end position="104"/>
    </location>
</feature>
<dbReference type="AlphaFoldDB" id="A0A344J5M1"/>